<evidence type="ECO:0000256" key="8">
    <source>
        <dbReference type="SAM" id="SignalP"/>
    </source>
</evidence>
<dbReference type="PANTHER" id="PTHR43806">
    <property type="entry name" value="PEPTIDASE S8"/>
    <property type="match status" value="1"/>
</dbReference>
<dbReference type="CDD" id="cd04077">
    <property type="entry name" value="Peptidases_S8_PCSK9_ProteinaseK_like"/>
    <property type="match status" value="1"/>
</dbReference>
<dbReference type="PANTHER" id="PTHR43806:SF58">
    <property type="entry name" value="ALKALINE PROTEASE 1-RELATED"/>
    <property type="match status" value="1"/>
</dbReference>
<gene>
    <name evidence="11" type="ORF">DM02DRAFT_657716</name>
</gene>
<feature type="active site" description="Charge relay system" evidence="6">
    <location>
        <position position="133"/>
    </location>
</feature>
<comment type="similarity">
    <text evidence="1 6 7">Belongs to the peptidase S8 family.</text>
</comment>
<dbReference type="InterPro" id="IPR037045">
    <property type="entry name" value="S8pro/Inhibitor_I9_sf"/>
</dbReference>
<dbReference type="AlphaFoldDB" id="A0A2V1DIP4"/>
<dbReference type="GO" id="GO:0004252">
    <property type="term" value="F:serine-type endopeptidase activity"/>
    <property type="evidence" value="ECO:0007669"/>
    <property type="project" value="UniProtKB-UniRule"/>
</dbReference>
<dbReference type="PROSITE" id="PS51892">
    <property type="entry name" value="SUBTILASE"/>
    <property type="match status" value="1"/>
</dbReference>
<dbReference type="InterPro" id="IPR000209">
    <property type="entry name" value="Peptidase_S8/S53_dom"/>
</dbReference>
<evidence type="ECO:0000256" key="6">
    <source>
        <dbReference type="PROSITE-ProRule" id="PRU01240"/>
    </source>
</evidence>
<evidence type="ECO:0000256" key="1">
    <source>
        <dbReference type="ARBA" id="ARBA00011073"/>
    </source>
</evidence>
<evidence type="ECO:0000259" key="10">
    <source>
        <dbReference type="Pfam" id="PF05922"/>
    </source>
</evidence>
<evidence type="ECO:0000256" key="2">
    <source>
        <dbReference type="ARBA" id="ARBA00022670"/>
    </source>
</evidence>
<proteinExistence type="inferred from homology"/>
<dbReference type="InterPro" id="IPR015500">
    <property type="entry name" value="Peptidase_S8_subtilisin-rel"/>
</dbReference>
<evidence type="ECO:0000256" key="5">
    <source>
        <dbReference type="ARBA" id="ARBA00022825"/>
    </source>
</evidence>
<dbReference type="EMBL" id="KZ805422">
    <property type="protein sequence ID" value="PVH98066.1"/>
    <property type="molecule type" value="Genomic_DNA"/>
</dbReference>
<dbReference type="Gene3D" id="3.30.70.80">
    <property type="entry name" value="Peptidase S8 propeptide/proteinase inhibitor I9"/>
    <property type="match status" value="1"/>
</dbReference>
<dbReference type="GO" id="GO:0005576">
    <property type="term" value="C:extracellular region"/>
    <property type="evidence" value="ECO:0007669"/>
    <property type="project" value="UniProtKB-ARBA"/>
</dbReference>
<protein>
    <submittedName>
        <fullName evidence="11">Secreted protein 2</fullName>
    </submittedName>
</protein>
<evidence type="ECO:0000313" key="12">
    <source>
        <dbReference type="Proteomes" id="UP000244855"/>
    </source>
</evidence>
<keyword evidence="3 8" id="KW-0732">Signal</keyword>
<dbReference type="PROSITE" id="PS00136">
    <property type="entry name" value="SUBTILASE_ASP"/>
    <property type="match status" value="1"/>
</dbReference>
<dbReference type="GO" id="GO:0006508">
    <property type="term" value="P:proteolysis"/>
    <property type="evidence" value="ECO:0007669"/>
    <property type="project" value="UniProtKB-KW"/>
</dbReference>
<dbReference type="PRINTS" id="PR00723">
    <property type="entry name" value="SUBTILISIN"/>
</dbReference>
<dbReference type="InterPro" id="IPR010259">
    <property type="entry name" value="S8pro/Inhibitor_I9"/>
</dbReference>
<feature type="domain" description="Inhibitor I9" evidence="10">
    <location>
        <begin position="54"/>
        <end position="88"/>
    </location>
</feature>
<dbReference type="SUPFAM" id="SSF54897">
    <property type="entry name" value="Protease propeptides/inhibitors"/>
    <property type="match status" value="1"/>
</dbReference>
<organism evidence="11 12">
    <name type="scientific">Periconia macrospinosa</name>
    <dbReference type="NCBI Taxonomy" id="97972"/>
    <lineage>
        <taxon>Eukaryota</taxon>
        <taxon>Fungi</taxon>
        <taxon>Dikarya</taxon>
        <taxon>Ascomycota</taxon>
        <taxon>Pezizomycotina</taxon>
        <taxon>Dothideomycetes</taxon>
        <taxon>Pleosporomycetidae</taxon>
        <taxon>Pleosporales</taxon>
        <taxon>Massarineae</taxon>
        <taxon>Periconiaceae</taxon>
        <taxon>Periconia</taxon>
    </lineage>
</organism>
<feature type="domain" description="Peptidase S8/S53" evidence="9">
    <location>
        <begin position="124"/>
        <end position="345"/>
    </location>
</feature>
<feature type="active site" description="Charge relay system" evidence="6">
    <location>
        <position position="165"/>
    </location>
</feature>
<evidence type="ECO:0000313" key="11">
    <source>
        <dbReference type="EMBL" id="PVH98066.1"/>
    </source>
</evidence>
<dbReference type="Pfam" id="PF00082">
    <property type="entry name" value="Peptidase_S8"/>
    <property type="match status" value="1"/>
</dbReference>
<dbReference type="InterPro" id="IPR023828">
    <property type="entry name" value="Peptidase_S8_Ser-AS"/>
</dbReference>
<dbReference type="Gene3D" id="3.40.50.200">
    <property type="entry name" value="Peptidase S8/S53 domain"/>
    <property type="match status" value="1"/>
</dbReference>
<dbReference type="InterPro" id="IPR050131">
    <property type="entry name" value="Peptidase_S8_subtilisin-like"/>
</dbReference>
<dbReference type="InterPro" id="IPR022398">
    <property type="entry name" value="Peptidase_S8_His-AS"/>
</dbReference>
<evidence type="ECO:0000256" key="4">
    <source>
        <dbReference type="ARBA" id="ARBA00022801"/>
    </source>
</evidence>
<dbReference type="PROSITE" id="PS00138">
    <property type="entry name" value="SUBTILASE_SER"/>
    <property type="match status" value="1"/>
</dbReference>
<accession>A0A2V1DIP4</accession>
<dbReference type="InterPro" id="IPR034193">
    <property type="entry name" value="PCSK9_ProteinaseK-like"/>
</dbReference>
<dbReference type="InterPro" id="IPR023827">
    <property type="entry name" value="Peptidase_S8_Asp-AS"/>
</dbReference>
<feature type="chain" id="PRO_5016065639" evidence="8">
    <location>
        <begin position="16"/>
        <end position="370"/>
    </location>
</feature>
<reference evidence="11 12" key="1">
    <citation type="journal article" date="2018" name="Sci. Rep.">
        <title>Comparative genomics provides insights into the lifestyle and reveals functional heterogeneity of dark septate endophytic fungi.</title>
        <authorList>
            <person name="Knapp D.G."/>
            <person name="Nemeth J.B."/>
            <person name="Barry K."/>
            <person name="Hainaut M."/>
            <person name="Henrissat B."/>
            <person name="Johnson J."/>
            <person name="Kuo A."/>
            <person name="Lim J.H.P."/>
            <person name="Lipzen A."/>
            <person name="Nolan M."/>
            <person name="Ohm R.A."/>
            <person name="Tamas L."/>
            <person name="Grigoriev I.V."/>
            <person name="Spatafora J.W."/>
            <person name="Nagy L.G."/>
            <person name="Kovacs G.M."/>
        </authorList>
    </citation>
    <scope>NUCLEOTIDE SEQUENCE [LARGE SCALE GENOMIC DNA]</scope>
    <source>
        <strain evidence="11 12">DSE2036</strain>
    </source>
</reference>
<feature type="active site" description="Charge relay system" evidence="6">
    <location>
        <position position="315"/>
    </location>
</feature>
<dbReference type="FunFam" id="3.40.50.200:FF:000014">
    <property type="entry name" value="Proteinase K"/>
    <property type="match status" value="1"/>
</dbReference>
<keyword evidence="12" id="KW-1185">Reference proteome</keyword>
<name>A0A2V1DIP4_9PLEO</name>
<dbReference type="SUPFAM" id="SSF52743">
    <property type="entry name" value="Subtilisin-like"/>
    <property type="match status" value="1"/>
</dbReference>
<feature type="signal peptide" evidence="8">
    <location>
        <begin position="1"/>
        <end position="15"/>
    </location>
</feature>
<evidence type="ECO:0000256" key="7">
    <source>
        <dbReference type="RuleBase" id="RU003355"/>
    </source>
</evidence>
<dbReference type="Proteomes" id="UP000244855">
    <property type="component" value="Unassembled WGS sequence"/>
</dbReference>
<dbReference type="InterPro" id="IPR036852">
    <property type="entry name" value="Peptidase_S8/S53_dom_sf"/>
</dbReference>
<dbReference type="Pfam" id="PF05922">
    <property type="entry name" value="Inhibitor_I9"/>
    <property type="match status" value="1"/>
</dbReference>
<dbReference type="PROSITE" id="PS00137">
    <property type="entry name" value="SUBTILASE_HIS"/>
    <property type="match status" value="1"/>
</dbReference>
<dbReference type="OrthoDB" id="206201at2759"/>
<evidence type="ECO:0000256" key="3">
    <source>
        <dbReference type="ARBA" id="ARBA00022729"/>
    </source>
</evidence>
<sequence>MYKLLSLVFIPTALAGLLKPRGGATIIPNKYIVKFKGSSSFDDLISTEPDFTFKAFNGFAGTLSEAEVAELDDHPDIEYIAHDSKVFLAADLVVQTGAPWGLGRISHVSPYNTTYVYDSAGGSGEGVCVYVLDTGVSVTHPEFEGRAEWLENFTGDGIDTDIDGHGTHVAGTVGSRTYGVAKKTKILSVKVNSGGLGTIGGIDLVVNDAQTRDCPKGFVANLSLGTIDSPPVDEAVAAAVAAGIFVVVSAGNNGEDASNFSPAREPQAFTVGASTINDTLWRSSNYGPVLDIIAPGADILSTWLDNSTLSGSGTSMAAPHVAGLAAYLMGLENLTADTVRARILELSHKDILMDLPESTVNALAFNGVNE</sequence>
<keyword evidence="5 6" id="KW-0720">Serine protease</keyword>
<keyword evidence="2 6" id="KW-0645">Protease</keyword>
<dbReference type="STRING" id="97972.A0A2V1DIP4"/>
<evidence type="ECO:0000259" key="9">
    <source>
        <dbReference type="Pfam" id="PF00082"/>
    </source>
</evidence>
<keyword evidence="4 6" id="KW-0378">Hydrolase</keyword>